<gene>
    <name evidence="1" type="ORF">PACL_0204</name>
</gene>
<proteinExistence type="predicted"/>
<evidence type="ECO:0000313" key="1">
    <source>
        <dbReference type="EMBL" id="ACD38992.1"/>
    </source>
</evidence>
<reference evidence="1" key="1">
    <citation type="journal article" date="2008" name="Genomics">
        <title>Large-insert genome analysis technology detects structural variation in Pseudomonas aeruginosa clinical strains from cystic fibrosis patients.</title>
        <authorList>
            <person name="Hayden H.S."/>
            <person name="Gillett W."/>
            <person name="Saenphimmachak C."/>
            <person name="Lim R."/>
            <person name="Zhou Y."/>
            <person name="Jacobs M.A."/>
            <person name="Chang J."/>
            <person name="Rohmer L."/>
            <person name="D'Argenio D.A."/>
            <person name="Palmieri A."/>
            <person name="Levy R."/>
            <person name="Haugen E."/>
            <person name="Wong G.K."/>
            <person name="Brittnacher M.J."/>
            <person name="Burns J.L."/>
            <person name="Miller S.I."/>
            <person name="Olson M.V."/>
            <person name="Kaul R."/>
        </authorList>
    </citation>
    <scope>NUCLEOTIDE SEQUENCE</scope>
    <source>
        <strain evidence="1">PACS171b</strain>
    </source>
</reference>
<accession>B3G1T0</accession>
<dbReference type="EMBL" id="EU595745">
    <property type="protein sequence ID" value="ACD38992.1"/>
    <property type="molecule type" value="Genomic_DNA"/>
</dbReference>
<organism evidence="1">
    <name type="scientific">Pseudomonas aeruginosa</name>
    <dbReference type="NCBI Taxonomy" id="287"/>
    <lineage>
        <taxon>Bacteria</taxon>
        <taxon>Pseudomonadati</taxon>
        <taxon>Pseudomonadota</taxon>
        <taxon>Gammaproteobacteria</taxon>
        <taxon>Pseudomonadales</taxon>
        <taxon>Pseudomonadaceae</taxon>
        <taxon>Pseudomonas</taxon>
    </lineage>
</organism>
<dbReference type="AlphaFoldDB" id="B3G1T0"/>
<name>B3G1T0_PSEAI</name>
<protein>
    <submittedName>
        <fullName evidence="1">Uncharacterized protein</fullName>
    </submittedName>
</protein>
<sequence>MQCQPVFAEQEAAKPAVLGDPMQTNPGQRARSWLRSVLASCRSIHLARPHIVVPSASSSQSNHCGI</sequence>